<proteinExistence type="predicted"/>
<dbReference type="EMBL" id="JABKAU010000075">
    <property type="protein sequence ID" value="NVO33478.1"/>
    <property type="molecule type" value="Genomic_DNA"/>
</dbReference>
<dbReference type="AlphaFoldDB" id="A0A7Y7U7E6"/>
<reference evidence="1 2" key="1">
    <citation type="submission" date="2020-05" db="EMBL/GenBank/DDBJ databases">
        <title>Hymenobacter terrestris sp. nov. and Hymenobacter lapidiphilus sp. nov., isolated from regoliths in Antarctica.</title>
        <authorList>
            <person name="Sedlacek I."/>
            <person name="Pantucek R."/>
            <person name="Zeman M."/>
            <person name="Holochova P."/>
            <person name="Kralova S."/>
            <person name="Stankova E."/>
            <person name="Sedo O."/>
            <person name="Micenkova L."/>
            <person name="Svec P."/>
            <person name="Gupta V."/>
            <person name="Sood U."/>
            <person name="Korpole U.S."/>
            <person name="Lal R."/>
        </authorList>
    </citation>
    <scope>NUCLEOTIDE SEQUENCE [LARGE SCALE GENOMIC DNA]</scope>
    <source>
        <strain evidence="1 2">P5342</strain>
    </source>
</reference>
<protein>
    <submittedName>
        <fullName evidence="1">Uncharacterized protein</fullName>
    </submittedName>
</protein>
<dbReference type="RefSeq" id="WP_176910284.1">
    <property type="nucleotide sequence ID" value="NZ_JABKAU010000075.1"/>
</dbReference>
<gene>
    <name evidence="1" type="ORF">HW554_19940</name>
</gene>
<name>A0A7Y7U7E6_9BACT</name>
<sequence>MLAPHRPALLPRHYLTTGGCLVRVYLPRCYPVAGTRARLRWQRHWPQVAARLWRRVWDSLND</sequence>
<comment type="caution">
    <text evidence="1">The sequence shown here is derived from an EMBL/GenBank/DDBJ whole genome shotgun (WGS) entry which is preliminary data.</text>
</comment>
<evidence type="ECO:0000313" key="1">
    <source>
        <dbReference type="EMBL" id="NVO33478.1"/>
    </source>
</evidence>
<accession>A0A7Y7U7E6</accession>
<keyword evidence="2" id="KW-1185">Reference proteome</keyword>
<evidence type="ECO:0000313" key="2">
    <source>
        <dbReference type="Proteomes" id="UP000565521"/>
    </source>
</evidence>
<dbReference type="Proteomes" id="UP000565521">
    <property type="component" value="Unassembled WGS sequence"/>
</dbReference>
<organism evidence="1 2">
    <name type="scientific">Hymenobacter lapidiphilus</name>
    <dbReference type="NCBI Taxonomy" id="2608003"/>
    <lineage>
        <taxon>Bacteria</taxon>
        <taxon>Pseudomonadati</taxon>
        <taxon>Bacteroidota</taxon>
        <taxon>Cytophagia</taxon>
        <taxon>Cytophagales</taxon>
        <taxon>Hymenobacteraceae</taxon>
        <taxon>Hymenobacter</taxon>
    </lineage>
</organism>